<evidence type="ECO:0000313" key="2">
    <source>
        <dbReference type="EMBL" id="SBP00095.1"/>
    </source>
</evidence>
<feature type="compositionally biased region" description="Pro residues" evidence="1">
    <location>
        <begin position="47"/>
        <end position="56"/>
    </location>
</feature>
<proteinExistence type="predicted"/>
<gene>
    <name evidence="2" type="ORF">BN4615_P9611</name>
</gene>
<protein>
    <submittedName>
        <fullName evidence="2">Uncharacterized protein</fullName>
    </submittedName>
</protein>
<dbReference type="RefSeq" id="WP_225268715.1">
    <property type="nucleotide sequence ID" value="NZ_CP084058.1"/>
</dbReference>
<reference evidence="2" key="1">
    <citation type="submission" date="2016-04" db="EMBL/GenBank/DDBJ databases">
        <authorList>
            <person name="Evans L.H."/>
            <person name="Alamgir A."/>
            <person name="Owens N."/>
            <person name="Weber N.D."/>
            <person name="Virtaneva K."/>
            <person name="Barbian K."/>
            <person name="Babar A."/>
            <person name="Rosenke K."/>
        </authorList>
    </citation>
    <scope>NUCLEOTIDE SEQUENCE</scope>
    <source>
        <strain evidence="2">Nono1</strain>
    </source>
</reference>
<sequence length="56" mass="6269">MTADLGEDRAAWSTQTELLAQVRDLIAQANWLFASAHRGRGPEPPRPEPLPRPFDD</sequence>
<feature type="region of interest" description="Disordered" evidence="1">
    <location>
        <begin position="35"/>
        <end position="56"/>
    </location>
</feature>
<dbReference type="EMBL" id="LT559118">
    <property type="protein sequence ID" value="SBP00095.1"/>
    <property type="molecule type" value="Genomic_DNA"/>
</dbReference>
<organism evidence="2">
    <name type="scientific">Nonomuraea gerenzanensis</name>
    <dbReference type="NCBI Taxonomy" id="93944"/>
    <lineage>
        <taxon>Bacteria</taxon>
        <taxon>Bacillati</taxon>
        <taxon>Actinomycetota</taxon>
        <taxon>Actinomycetes</taxon>
        <taxon>Streptosporangiales</taxon>
        <taxon>Streptosporangiaceae</taxon>
        <taxon>Nonomuraea</taxon>
    </lineage>
</organism>
<accession>A0A1M4EMQ2</accession>
<evidence type="ECO:0000256" key="1">
    <source>
        <dbReference type="SAM" id="MobiDB-lite"/>
    </source>
</evidence>
<dbReference type="AlphaFoldDB" id="A0A1M4EMQ2"/>
<name>A0A1M4EMQ2_9ACTN</name>